<keyword evidence="1" id="KW-1133">Transmembrane helix</keyword>
<comment type="caution">
    <text evidence="2">The sequence shown here is derived from an EMBL/GenBank/DDBJ whole genome shotgun (WGS) entry which is preliminary data.</text>
</comment>
<keyword evidence="3" id="KW-1185">Reference proteome</keyword>
<protein>
    <submittedName>
        <fullName evidence="2">Uncharacterized protein</fullName>
    </submittedName>
</protein>
<evidence type="ECO:0000313" key="2">
    <source>
        <dbReference type="EMBL" id="KAJ1356193.1"/>
    </source>
</evidence>
<proteinExistence type="predicted"/>
<evidence type="ECO:0000256" key="1">
    <source>
        <dbReference type="SAM" id="Phobius"/>
    </source>
</evidence>
<sequence length="78" mass="8614">MVNNGRPDGPLAAPHHRTWVCCGLRDVRMPPAYRLSRLCRHHQPVSELLSILENGSVGICVSVLIALATVVEAKYLRV</sequence>
<organism evidence="2 3">
    <name type="scientific">Parelaphostrongylus tenuis</name>
    <name type="common">Meningeal worm</name>
    <dbReference type="NCBI Taxonomy" id="148309"/>
    <lineage>
        <taxon>Eukaryota</taxon>
        <taxon>Metazoa</taxon>
        <taxon>Ecdysozoa</taxon>
        <taxon>Nematoda</taxon>
        <taxon>Chromadorea</taxon>
        <taxon>Rhabditida</taxon>
        <taxon>Rhabditina</taxon>
        <taxon>Rhabditomorpha</taxon>
        <taxon>Strongyloidea</taxon>
        <taxon>Metastrongylidae</taxon>
        <taxon>Parelaphostrongylus</taxon>
    </lineage>
</organism>
<gene>
    <name evidence="2" type="ORF">KIN20_013861</name>
</gene>
<evidence type="ECO:0000313" key="3">
    <source>
        <dbReference type="Proteomes" id="UP001196413"/>
    </source>
</evidence>
<keyword evidence="1" id="KW-0472">Membrane</keyword>
<name>A0AAD5MHF4_PARTN</name>
<dbReference type="EMBL" id="JAHQIW010002738">
    <property type="protein sequence ID" value="KAJ1356193.1"/>
    <property type="molecule type" value="Genomic_DNA"/>
</dbReference>
<dbReference type="Proteomes" id="UP001196413">
    <property type="component" value="Unassembled WGS sequence"/>
</dbReference>
<dbReference type="AlphaFoldDB" id="A0AAD5MHF4"/>
<keyword evidence="1" id="KW-0812">Transmembrane</keyword>
<feature type="transmembrane region" description="Helical" evidence="1">
    <location>
        <begin position="56"/>
        <end position="76"/>
    </location>
</feature>
<accession>A0AAD5MHF4</accession>
<reference evidence="2" key="1">
    <citation type="submission" date="2021-06" db="EMBL/GenBank/DDBJ databases">
        <title>Parelaphostrongylus tenuis whole genome reference sequence.</title>
        <authorList>
            <person name="Garwood T.J."/>
            <person name="Larsen P.A."/>
            <person name="Fountain-Jones N.M."/>
            <person name="Garbe J.R."/>
            <person name="Macchietto M.G."/>
            <person name="Kania S.A."/>
            <person name="Gerhold R.W."/>
            <person name="Richards J.E."/>
            <person name="Wolf T.M."/>
        </authorList>
    </citation>
    <scope>NUCLEOTIDE SEQUENCE</scope>
    <source>
        <strain evidence="2">MNPRO001-30</strain>
        <tissue evidence="2">Meninges</tissue>
    </source>
</reference>